<keyword evidence="1" id="KW-0460">Magnesium</keyword>
<dbReference type="PANTHER" id="PTHR16222:SF12">
    <property type="entry name" value="ADP-RIBOSYLGLYCOHYDROLASE-RELATED"/>
    <property type="match status" value="1"/>
</dbReference>
<dbReference type="PANTHER" id="PTHR16222">
    <property type="entry name" value="ADP-RIBOSYLGLYCOHYDROLASE"/>
    <property type="match status" value="1"/>
</dbReference>
<dbReference type="AlphaFoldDB" id="A0A1V8M1R9"/>
<protein>
    <submittedName>
        <fullName evidence="2">ADP-ribosyl-[dinitrogen reductase] hydrolase</fullName>
    </submittedName>
</protein>
<evidence type="ECO:0000256" key="1">
    <source>
        <dbReference type="PIRSR" id="PIRSR605502-1"/>
    </source>
</evidence>
<dbReference type="GO" id="GO:0016787">
    <property type="term" value="F:hydrolase activity"/>
    <property type="evidence" value="ECO:0007669"/>
    <property type="project" value="UniProtKB-KW"/>
</dbReference>
<dbReference type="EMBL" id="LPUF01000003">
    <property type="protein sequence ID" value="OQK15509.1"/>
    <property type="molecule type" value="Genomic_DNA"/>
</dbReference>
<dbReference type="SUPFAM" id="SSF101478">
    <property type="entry name" value="ADP-ribosylglycohydrolase"/>
    <property type="match status" value="1"/>
</dbReference>
<feature type="binding site" evidence="1">
    <location>
        <position position="243"/>
    </location>
    <ligand>
        <name>Mg(2+)</name>
        <dbReference type="ChEBI" id="CHEBI:18420"/>
        <label>1</label>
    </ligand>
</feature>
<dbReference type="NCBIfam" id="TIGR02662">
    <property type="entry name" value="dinitro_DRAG"/>
    <property type="match status" value="1"/>
</dbReference>
<dbReference type="InterPro" id="IPR013479">
    <property type="entry name" value="ADP-ribosyl_diN_reduct_hydro"/>
</dbReference>
<dbReference type="InterPro" id="IPR005502">
    <property type="entry name" value="Ribosyl_crysJ1"/>
</dbReference>
<evidence type="ECO:0000313" key="3">
    <source>
        <dbReference type="Proteomes" id="UP000191980"/>
    </source>
</evidence>
<feature type="binding site" evidence="1">
    <location>
        <position position="246"/>
    </location>
    <ligand>
        <name>Mg(2+)</name>
        <dbReference type="ChEBI" id="CHEBI:18420"/>
        <label>1</label>
    </ligand>
</feature>
<comment type="cofactor">
    <cofactor evidence="1">
        <name>Mg(2+)</name>
        <dbReference type="ChEBI" id="CHEBI:18420"/>
    </cofactor>
    <text evidence="1">Binds 2 magnesium ions per subunit.</text>
</comment>
<dbReference type="Proteomes" id="UP000191980">
    <property type="component" value="Unassembled WGS sequence"/>
</dbReference>
<organism evidence="2 3">
    <name type="scientific">Methyloprofundus sedimenti</name>
    <dbReference type="NCBI Taxonomy" id="1420851"/>
    <lineage>
        <taxon>Bacteria</taxon>
        <taxon>Pseudomonadati</taxon>
        <taxon>Pseudomonadota</taxon>
        <taxon>Gammaproteobacteria</taxon>
        <taxon>Methylococcales</taxon>
        <taxon>Methylococcaceae</taxon>
        <taxon>Methyloprofundus</taxon>
    </lineage>
</organism>
<dbReference type="GO" id="GO:0046872">
    <property type="term" value="F:metal ion binding"/>
    <property type="evidence" value="ECO:0007669"/>
    <property type="project" value="UniProtKB-KW"/>
</dbReference>
<comment type="caution">
    <text evidence="2">The sequence shown here is derived from an EMBL/GenBank/DDBJ whole genome shotgun (WGS) entry which is preliminary data.</text>
</comment>
<sequence length="301" mass="33034">MTTEPYLNHALSAYLGFACGDALGATVEFMSPKRIQKHYGVHKDIIGGGWLGLEAGQVTDDTQMSLALGQALIEHQGWNIAAVADNFVAWLDSDPPDIGDTCQRGILRYRDQGELFGSIRVDDAGNGACMRNLPVALATLNSPYYFTEWSLQQNHITHNNPLSDAATLSLGRMVQHLVKGGNLSDCQQEAAKLIWQYPEFGYTPYPGRASAYIVHTLQTVLHYFFTTDNFEDCLIATVNQGDDADTTGALVGMLAGARYGLASIPQRWLERLNKNVSEQIHIQSKKLLQLSKTFEPGGPNS</sequence>
<keyword evidence="1" id="KW-0479">Metal-binding</keyword>
<accession>A0A1V8M1R9</accession>
<feature type="binding site" evidence="1">
    <location>
        <position position="60"/>
    </location>
    <ligand>
        <name>Mg(2+)</name>
        <dbReference type="ChEBI" id="CHEBI:18420"/>
        <label>1</label>
    </ligand>
</feature>
<dbReference type="InterPro" id="IPR036705">
    <property type="entry name" value="Ribosyl_crysJ1_sf"/>
</dbReference>
<reference evidence="2 3" key="1">
    <citation type="submission" date="2015-12" db="EMBL/GenBank/DDBJ databases">
        <authorList>
            <person name="Shamseldin A."/>
            <person name="Moawad H."/>
            <person name="Abd El-Rahim W.M."/>
            <person name="Sadowsky M.J."/>
        </authorList>
    </citation>
    <scope>NUCLEOTIDE SEQUENCE [LARGE SCALE GENOMIC DNA]</scope>
    <source>
        <strain evidence="2 3">WF1</strain>
    </source>
</reference>
<keyword evidence="2" id="KW-0378">Hydrolase</keyword>
<dbReference type="InterPro" id="IPR050792">
    <property type="entry name" value="ADP-ribosylglycohydrolase"/>
</dbReference>
<dbReference type="Gene3D" id="1.10.4080.10">
    <property type="entry name" value="ADP-ribosylation/Crystallin J1"/>
    <property type="match status" value="1"/>
</dbReference>
<dbReference type="RefSeq" id="WP_080523752.1">
    <property type="nucleotide sequence ID" value="NZ_LPUF01000003.1"/>
</dbReference>
<proteinExistence type="predicted"/>
<gene>
    <name evidence="2" type="ORF">AU255_14880</name>
</gene>
<name>A0A1V8M1R9_9GAMM</name>
<evidence type="ECO:0000313" key="2">
    <source>
        <dbReference type="EMBL" id="OQK15509.1"/>
    </source>
</evidence>
<dbReference type="STRING" id="1420851.AU255_14880"/>
<dbReference type="Pfam" id="PF03747">
    <property type="entry name" value="ADP_ribosyl_GH"/>
    <property type="match status" value="1"/>
</dbReference>
<keyword evidence="3" id="KW-1185">Reference proteome</keyword>
<feature type="binding site" evidence="1">
    <location>
        <position position="245"/>
    </location>
    <ligand>
        <name>Mg(2+)</name>
        <dbReference type="ChEBI" id="CHEBI:18420"/>
        <label>1</label>
    </ligand>
</feature>
<dbReference type="OrthoDB" id="9798107at2"/>
<feature type="binding site" evidence="1">
    <location>
        <position position="59"/>
    </location>
    <ligand>
        <name>Mg(2+)</name>
        <dbReference type="ChEBI" id="CHEBI:18420"/>
        <label>1</label>
    </ligand>
</feature>
<feature type="binding site" evidence="1">
    <location>
        <position position="61"/>
    </location>
    <ligand>
        <name>Mg(2+)</name>
        <dbReference type="ChEBI" id="CHEBI:18420"/>
        <label>1</label>
    </ligand>
</feature>